<evidence type="ECO:0000259" key="2">
    <source>
        <dbReference type="Pfam" id="PF21355"/>
    </source>
</evidence>
<dbReference type="Proteomes" id="UP000504615">
    <property type="component" value="Unplaced"/>
</dbReference>
<protein>
    <submittedName>
        <fullName evidence="4">TNF receptor-associated factor 6-like</fullName>
    </submittedName>
</protein>
<evidence type="ECO:0000313" key="4">
    <source>
        <dbReference type="RefSeq" id="XP_011629755.1"/>
    </source>
</evidence>
<dbReference type="Pfam" id="PF21355">
    <property type="entry name" value="TRAF-mep_MATH"/>
    <property type="match status" value="1"/>
</dbReference>
<gene>
    <name evidence="4" type="primary">LOC105422168</name>
</gene>
<evidence type="ECO:0000313" key="3">
    <source>
        <dbReference type="Proteomes" id="UP000504615"/>
    </source>
</evidence>
<dbReference type="InterPro" id="IPR049342">
    <property type="entry name" value="TRAF1-6_MATH_dom"/>
</dbReference>
<dbReference type="AlphaFoldDB" id="A0A6I9WD85"/>
<dbReference type="OrthoDB" id="6475149at2759"/>
<proteinExistence type="predicted"/>
<evidence type="ECO:0000256" key="1">
    <source>
        <dbReference type="SAM" id="Phobius"/>
    </source>
</evidence>
<keyword evidence="1" id="KW-1133">Transmembrane helix</keyword>
<organism evidence="3 4">
    <name type="scientific">Pogonomyrmex barbatus</name>
    <name type="common">red harvester ant</name>
    <dbReference type="NCBI Taxonomy" id="144034"/>
    <lineage>
        <taxon>Eukaryota</taxon>
        <taxon>Metazoa</taxon>
        <taxon>Ecdysozoa</taxon>
        <taxon>Arthropoda</taxon>
        <taxon>Hexapoda</taxon>
        <taxon>Insecta</taxon>
        <taxon>Pterygota</taxon>
        <taxon>Neoptera</taxon>
        <taxon>Endopterygota</taxon>
        <taxon>Hymenoptera</taxon>
        <taxon>Apocrita</taxon>
        <taxon>Aculeata</taxon>
        <taxon>Formicoidea</taxon>
        <taxon>Formicidae</taxon>
        <taxon>Myrmicinae</taxon>
        <taxon>Pogonomyrmex</taxon>
    </lineage>
</organism>
<reference evidence="4" key="1">
    <citation type="submission" date="2025-08" db="UniProtKB">
        <authorList>
            <consortium name="RefSeq"/>
        </authorList>
    </citation>
    <scope>IDENTIFICATION</scope>
</reference>
<keyword evidence="3" id="KW-1185">Reference proteome</keyword>
<dbReference type="Gene3D" id="2.60.210.10">
    <property type="entry name" value="Apoptosis, Tumor Necrosis Factor Receptor Associated Protein 2, Chain A"/>
    <property type="match status" value="1"/>
</dbReference>
<name>A0A6I9WD85_9HYME</name>
<keyword evidence="1" id="KW-0472">Membrane</keyword>
<sequence length="309" mass="35875">MSRITHYFLLLFYLILYLTYDSVSKSLRKMPVIEANFTNDDITETQHTICKIATEDVIANAHATTVLTKSKIMDEKFASLEDRLIKEFANIKWILNNILEQQSNYLKSIQNANLYDAISDNYLSPRQDEIDKVNNSMQNLPILNGSVKAFIYYWQVKNFNMMLMNWQTGRSMRSSTFYAGQSGYAMYLKITPKYFPDGTVFVGVGLTRGRYDSVLAWPFPYRIRLEVLDHSLEGAREDRRSRIWDPITLCTEDFWGRPRTADNPECVGLSIPRRVILSKSLIITASQRYLGNTRYMWNGSVLIKLVVYL</sequence>
<dbReference type="GeneID" id="105422168"/>
<keyword evidence="1" id="KW-0812">Transmembrane</keyword>
<accession>A0A6I9WD85</accession>
<feature type="transmembrane region" description="Helical" evidence="1">
    <location>
        <begin position="6"/>
        <end position="23"/>
    </location>
</feature>
<dbReference type="InterPro" id="IPR008974">
    <property type="entry name" value="TRAF-like"/>
</dbReference>
<dbReference type="SUPFAM" id="SSF49599">
    <property type="entry name" value="TRAF domain-like"/>
    <property type="match status" value="1"/>
</dbReference>
<feature type="domain" description="TRAF1-6 MATH" evidence="2">
    <location>
        <begin position="171"/>
        <end position="265"/>
    </location>
</feature>
<dbReference type="KEGG" id="pbar:105422168"/>
<dbReference type="RefSeq" id="XP_011629755.1">
    <property type="nucleotide sequence ID" value="XM_011631453.2"/>
</dbReference>